<evidence type="ECO:0000256" key="6">
    <source>
        <dbReference type="SAM" id="Phobius"/>
    </source>
</evidence>
<dbReference type="RefSeq" id="XP_069210703.1">
    <property type="nucleotide sequence ID" value="XM_069350317.1"/>
</dbReference>
<dbReference type="EMBL" id="JBBXJM010000002">
    <property type="protein sequence ID" value="KAL1410759.1"/>
    <property type="molecule type" value="Genomic_DNA"/>
</dbReference>
<feature type="transmembrane region" description="Helical" evidence="6">
    <location>
        <begin position="104"/>
        <end position="130"/>
    </location>
</feature>
<dbReference type="InterPro" id="IPR036259">
    <property type="entry name" value="MFS_trans_sf"/>
</dbReference>
<feature type="transmembrane region" description="Helical" evidence="6">
    <location>
        <begin position="335"/>
        <end position="362"/>
    </location>
</feature>
<feature type="transmembrane region" description="Helical" evidence="6">
    <location>
        <begin position="414"/>
        <end position="433"/>
    </location>
</feature>
<keyword evidence="8" id="KW-1185">Reference proteome</keyword>
<feature type="transmembrane region" description="Helical" evidence="6">
    <location>
        <begin position="142"/>
        <end position="160"/>
    </location>
</feature>
<accession>A0ABR3Q7R0</accession>
<feature type="transmembrane region" description="Helical" evidence="6">
    <location>
        <begin position="503"/>
        <end position="529"/>
    </location>
</feature>
<dbReference type="GeneID" id="95982744"/>
<comment type="caution">
    <text evidence="7">The sequence shown here is derived from an EMBL/GenBank/DDBJ whole genome shotgun (WGS) entry which is preliminary data.</text>
</comment>
<gene>
    <name evidence="7" type="ORF">Q8F55_001701</name>
</gene>
<keyword evidence="2 6" id="KW-0812">Transmembrane</keyword>
<keyword evidence="3 6" id="KW-1133">Transmembrane helix</keyword>
<evidence type="ECO:0000256" key="1">
    <source>
        <dbReference type="ARBA" id="ARBA00004141"/>
    </source>
</evidence>
<feature type="transmembrane region" description="Helical" evidence="6">
    <location>
        <begin position="445"/>
        <end position="466"/>
    </location>
</feature>
<evidence type="ECO:0000256" key="4">
    <source>
        <dbReference type="ARBA" id="ARBA00023136"/>
    </source>
</evidence>
<evidence type="ECO:0000313" key="8">
    <source>
        <dbReference type="Proteomes" id="UP001565368"/>
    </source>
</evidence>
<feature type="transmembrane region" description="Helical" evidence="6">
    <location>
        <begin position="231"/>
        <end position="253"/>
    </location>
</feature>
<feature type="compositionally biased region" description="Basic and acidic residues" evidence="5">
    <location>
        <begin position="29"/>
        <end position="41"/>
    </location>
</feature>
<name>A0ABR3Q7R0_9TREE</name>
<dbReference type="Proteomes" id="UP001565368">
    <property type="component" value="Unassembled WGS sequence"/>
</dbReference>
<dbReference type="PANTHER" id="PTHR23502:SF134">
    <property type="entry name" value="MAJOR FACILITATOR SUPERFAMILY (MFS) PROFILE DOMAIN-CONTAINING PROTEIN-RELATED"/>
    <property type="match status" value="1"/>
</dbReference>
<evidence type="ECO:0008006" key="9">
    <source>
        <dbReference type="Google" id="ProtNLM"/>
    </source>
</evidence>
<dbReference type="PANTHER" id="PTHR23502">
    <property type="entry name" value="MAJOR FACILITATOR SUPERFAMILY"/>
    <property type="match status" value="1"/>
</dbReference>
<sequence length="547" mass="58418">MSAYAYAARDHPTPTASSDSVTVAGMGLDTEKGVDTEKDGETGSVGVGVDGDVEKGGLARPTPESSVASPTEKTAERTPDGAIIVDWAVNDPECPLNWPAWRKYLTVGVTLFITLLTAGNATSVGIMATWGVDWFHTTQTGFMLSLTMYLGALAITPLVLAPMSELFGRNPIYQVTSVITALLFIPQALSRSLPGLLAARWFQGMSSAVGNSMVGGTIADTFSARDRGLPMSLFVFSTFFGQAMGGAVCGWVGERAGVQWCYGVQGVAAGVSVLVNVLCLRETRADVILAKRAARLTKETGVKHVARTFGPKKGMVEMLSLTAIRPLKYLVTEPIVAALTLWIGFIWGCIFLGASSTLLVFAQYGWSPGLLGLTLLCTLVGGVLGFVTSYHQEHLYVRARAASPTGKAAPEVRLYWAAAGALIYPLAMYGFAWTGRPQFHWAVPAMFLSVAMWGVYMMYGGLYSYLADAYETYSSSAQASHSFIRNLSSATYPLFARSMYTRLGYPLASTVVASIALVLAAAPCLLIAYGPALRKRSKVASALAQHY</sequence>
<evidence type="ECO:0000313" key="7">
    <source>
        <dbReference type="EMBL" id="KAL1410759.1"/>
    </source>
</evidence>
<protein>
    <recommendedName>
        <fullName evidence="9">Major facilitator superfamily (MFS) profile domain-containing protein</fullName>
    </recommendedName>
</protein>
<proteinExistence type="predicted"/>
<dbReference type="SUPFAM" id="SSF103473">
    <property type="entry name" value="MFS general substrate transporter"/>
    <property type="match status" value="1"/>
</dbReference>
<evidence type="ECO:0000256" key="5">
    <source>
        <dbReference type="SAM" id="MobiDB-lite"/>
    </source>
</evidence>
<organism evidence="7 8">
    <name type="scientific">Vanrija albida</name>
    <dbReference type="NCBI Taxonomy" id="181172"/>
    <lineage>
        <taxon>Eukaryota</taxon>
        <taxon>Fungi</taxon>
        <taxon>Dikarya</taxon>
        <taxon>Basidiomycota</taxon>
        <taxon>Agaricomycotina</taxon>
        <taxon>Tremellomycetes</taxon>
        <taxon>Trichosporonales</taxon>
        <taxon>Trichosporonaceae</taxon>
        <taxon>Vanrija</taxon>
    </lineage>
</organism>
<keyword evidence="4 6" id="KW-0472">Membrane</keyword>
<dbReference type="InterPro" id="IPR011701">
    <property type="entry name" value="MFS"/>
</dbReference>
<reference evidence="7 8" key="1">
    <citation type="submission" date="2023-08" db="EMBL/GenBank/DDBJ databases">
        <title>Annotated Genome Sequence of Vanrija albida AlHP1.</title>
        <authorList>
            <person name="Herzog R."/>
        </authorList>
    </citation>
    <scope>NUCLEOTIDE SEQUENCE [LARGE SCALE GENOMIC DNA]</scope>
    <source>
        <strain evidence="7 8">AlHP1</strain>
    </source>
</reference>
<feature type="compositionally biased region" description="Polar residues" evidence="5">
    <location>
        <begin position="63"/>
        <end position="72"/>
    </location>
</feature>
<evidence type="ECO:0000256" key="3">
    <source>
        <dbReference type="ARBA" id="ARBA00022989"/>
    </source>
</evidence>
<feature type="region of interest" description="Disordered" evidence="5">
    <location>
        <begin position="1"/>
        <end position="77"/>
    </location>
</feature>
<evidence type="ECO:0000256" key="2">
    <source>
        <dbReference type="ARBA" id="ARBA00022692"/>
    </source>
</evidence>
<comment type="subcellular location">
    <subcellularLocation>
        <location evidence="1">Membrane</location>
        <topology evidence="1">Multi-pass membrane protein</topology>
    </subcellularLocation>
</comment>
<feature type="transmembrane region" description="Helical" evidence="6">
    <location>
        <begin position="369"/>
        <end position="390"/>
    </location>
</feature>
<dbReference type="Pfam" id="PF07690">
    <property type="entry name" value="MFS_1"/>
    <property type="match status" value="1"/>
</dbReference>
<dbReference type="Gene3D" id="1.20.1250.20">
    <property type="entry name" value="MFS general substrate transporter like domains"/>
    <property type="match status" value="1"/>
</dbReference>